<evidence type="ECO:0000256" key="7">
    <source>
        <dbReference type="PIRSR" id="PIRSR000114-1"/>
    </source>
</evidence>
<dbReference type="InterPro" id="IPR008927">
    <property type="entry name" value="6-PGluconate_DH-like_C_sf"/>
</dbReference>
<reference evidence="14 15" key="1">
    <citation type="submission" date="2016-07" db="EMBL/GenBank/DDBJ databases">
        <title>Pervasive Adenine N6-methylation of Active Genes in Fungi.</title>
        <authorList>
            <consortium name="DOE Joint Genome Institute"/>
            <person name="Mondo S.J."/>
            <person name="Dannebaum R.O."/>
            <person name="Kuo R.C."/>
            <person name="Labutti K."/>
            <person name="Haridas S."/>
            <person name="Kuo A."/>
            <person name="Salamov A."/>
            <person name="Ahrendt S.R."/>
            <person name="Lipzen A."/>
            <person name="Sullivan W."/>
            <person name="Andreopoulos W.B."/>
            <person name="Clum A."/>
            <person name="Lindquist E."/>
            <person name="Daum C."/>
            <person name="Ramamoorthy G.K."/>
            <person name="Gryganskyi A."/>
            <person name="Culley D."/>
            <person name="Magnuson J.K."/>
            <person name="James T.Y."/>
            <person name="O'Malley M.A."/>
            <person name="Stajich J.E."/>
            <person name="Spatafora J.W."/>
            <person name="Visel A."/>
            <person name="Grigoriev I.V."/>
        </authorList>
    </citation>
    <scope>NUCLEOTIDE SEQUENCE [LARGE SCALE GENOMIC DNA]</scope>
    <source>
        <strain evidence="14 15">CBS 129021</strain>
    </source>
</reference>
<evidence type="ECO:0000256" key="6">
    <source>
        <dbReference type="ARBA" id="ARBA00072861"/>
    </source>
</evidence>
<dbReference type="PANTHER" id="PTHR11728:SF8">
    <property type="entry name" value="GLYCEROL-3-PHOSPHATE DEHYDROGENASE [NAD(+)]-RELATED"/>
    <property type="match status" value="1"/>
</dbReference>
<dbReference type="SUPFAM" id="SSF48179">
    <property type="entry name" value="6-phosphogluconate dehydrogenase C-terminal domain-like"/>
    <property type="match status" value="1"/>
</dbReference>
<feature type="binding site" evidence="9">
    <location>
        <position position="351"/>
    </location>
    <ligand>
        <name>NAD(+)</name>
        <dbReference type="ChEBI" id="CHEBI:57540"/>
    </ligand>
</feature>
<feature type="active site" description="Proton acceptor" evidence="7">
    <location>
        <position position="258"/>
    </location>
</feature>
<evidence type="ECO:0000256" key="4">
    <source>
        <dbReference type="ARBA" id="ARBA00023027"/>
    </source>
</evidence>
<dbReference type="InterPro" id="IPR013328">
    <property type="entry name" value="6PGD_dom2"/>
</dbReference>
<feature type="binding site" evidence="9">
    <location>
        <position position="174"/>
    </location>
    <ligand>
        <name>NAD(+)</name>
        <dbReference type="ChEBI" id="CHEBI:57540"/>
    </ligand>
</feature>
<keyword evidence="4 9" id="KW-0520">NAD</keyword>
<gene>
    <name evidence="14" type="ORF">BCR38DRAFT_460123</name>
</gene>
<feature type="binding site" evidence="9">
    <location>
        <position position="119"/>
    </location>
    <ligand>
        <name>NAD(+)</name>
        <dbReference type="ChEBI" id="CHEBI:57540"/>
    </ligand>
</feature>
<dbReference type="NCBIfam" id="TIGR03376">
    <property type="entry name" value="glycerol3P_DH"/>
    <property type="match status" value="1"/>
</dbReference>
<feature type="domain" description="Glycerol-3-phosphate dehydrogenase NAD-dependent N-terminal" evidence="12">
    <location>
        <begin position="11"/>
        <end position="190"/>
    </location>
</feature>
<evidence type="ECO:0000256" key="2">
    <source>
        <dbReference type="ARBA" id="ARBA00013218"/>
    </source>
</evidence>
<dbReference type="Pfam" id="PF07479">
    <property type="entry name" value="NAD_Gly3P_dh_C"/>
    <property type="match status" value="1"/>
</dbReference>
<dbReference type="PRINTS" id="PR00077">
    <property type="entry name" value="GPDHDRGNASE"/>
</dbReference>
<feature type="binding site" evidence="9">
    <location>
        <position position="324"/>
    </location>
    <ligand>
        <name>NAD(+)</name>
        <dbReference type="ChEBI" id="CHEBI:57540"/>
    </ligand>
</feature>
<dbReference type="InterPro" id="IPR006168">
    <property type="entry name" value="G3P_DH_NAD-dep"/>
</dbReference>
<evidence type="ECO:0000256" key="9">
    <source>
        <dbReference type="PIRSR" id="PIRSR000114-3"/>
    </source>
</evidence>
<dbReference type="Pfam" id="PF01210">
    <property type="entry name" value="NAD_Gly3P_dh_N"/>
    <property type="match status" value="1"/>
</dbReference>
<dbReference type="OrthoDB" id="10263760at2759"/>
<dbReference type="InParanoid" id="A0A1Y2DLR4"/>
<dbReference type="EC" id="1.1.1.8" evidence="2 11"/>
<comment type="catalytic activity">
    <reaction evidence="5 11">
        <text>sn-glycerol 3-phosphate + NAD(+) = dihydroxyacetone phosphate + NADH + H(+)</text>
        <dbReference type="Rhea" id="RHEA:11092"/>
        <dbReference type="ChEBI" id="CHEBI:15378"/>
        <dbReference type="ChEBI" id="CHEBI:57540"/>
        <dbReference type="ChEBI" id="CHEBI:57597"/>
        <dbReference type="ChEBI" id="CHEBI:57642"/>
        <dbReference type="ChEBI" id="CHEBI:57945"/>
        <dbReference type="EC" id="1.1.1.8"/>
    </reaction>
</comment>
<accession>A0A1Y2DLR4</accession>
<dbReference type="GO" id="GO:0046168">
    <property type="term" value="P:glycerol-3-phosphate catabolic process"/>
    <property type="evidence" value="ECO:0007669"/>
    <property type="project" value="UniProtKB-UniRule"/>
</dbReference>
<dbReference type="FunFam" id="1.10.1040.10:FF:000004">
    <property type="entry name" value="Glycerol-3-phosphate dehydrogenase [NAD(+)]"/>
    <property type="match status" value="1"/>
</dbReference>
<dbReference type="EMBL" id="MCFJ01000012">
    <property type="protein sequence ID" value="ORY60202.1"/>
    <property type="molecule type" value="Genomic_DNA"/>
</dbReference>
<dbReference type="InterPro" id="IPR006109">
    <property type="entry name" value="G3P_DH_NAD-dep_C"/>
</dbReference>
<dbReference type="FunCoup" id="A0A1Y2DLR4">
    <property type="interactions" value="565"/>
</dbReference>
<dbReference type="RefSeq" id="XP_040712636.1">
    <property type="nucleotide sequence ID" value="XM_040862375.1"/>
</dbReference>
<dbReference type="PIRSF" id="PIRSF000114">
    <property type="entry name" value="Glycerol-3-P_dh"/>
    <property type="match status" value="1"/>
</dbReference>
<dbReference type="Proteomes" id="UP000193689">
    <property type="component" value="Unassembled WGS sequence"/>
</dbReference>
<dbReference type="InterPro" id="IPR011128">
    <property type="entry name" value="G3P_DH_NAD-dep_N"/>
</dbReference>
<dbReference type="GO" id="GO:0005829">
    <property type="term" value="C:cytosol"/>
    <property type="evidence" value="ECO:0007669"/>
    <property type="project" value="TreeGrafter"/>
</dbReference>
<evidence type="ECO:0000256" key="5">
    <source>
        <dbReference type="ARBA" id="ARBA00048683"/>
    </source>
</evidence>
<evidence type="ECO:0000313" key="14">
    <source>
        <dbReference type="EMBL" id="ORY60202.1"/>
    </source>
</evidence>
<dbReference type="InterPro" id="IPR036291">
    <property type="entry name" value="NAD(P)-bd_dom_sf"/>
</dbReference>
<evidence type="ECO:0000256" key="1">
    <source>
        <dbReference type="ARBA" id="ARBA00011009"/>
    </source>
</evidence>
<evidence type="ECO:0000256" key="8">
    <source>
        <dbReference type="PIRSR" id="PIRSR000114-2"/>
    </source>
</evidence>
<dbReference type="GO" id="GO:0005975">
    <property type="term" value="P:carbohydrate metabolic process"/>
    <property type="evidence" value="ECO:0007669"/>
    <property type="project" value="InterPro"/>
</dbReference>
<dbReference type="GO" id="GO:0005634">
    <property type="term" value="C:nucleus"/>
    <property type="evidence" value="ECO:0007669"/>
    <property type="project" value="TreeGrafter"/>
</dbReference>
<dbReference type="GO" id="GO:0141152">
    <property type="term" value="F:glycerol-3-phosphate dehydrogenase (NAD+) activity"/>
    <property type="evidence" value="ECO:0007669"/>
    <property type="project" value="UniProtKB-UniRule"/>
</dbReference>
<dbReference type="GO" id="GO:0051287">
    <property type="term" value="F:NAD binding"/>
    <property type="evidence" value="ECO:0007669"/>
    <property type="project" value="UniProtKB-UniRule"/>
</dbReference>
<evidence type="ECO:0000256" key="3">
    <source>
        <dbReference type="ARBA" id="ARBA00023002"/>
    </source>
</evidence>
<keyword evidence="3 10" id="KW-0560">Oxidoreductase</keyword>
<dbReference type="InterPro" id="IPR017751">
    <property type="entry name" value="G3P_DH_NAD-dep_euk"/>
</dbReference>
<dbReference type="GeneID" id="63778587"/>
<evidence type="ECO:0000259" key="12">
    <source>
        <dbReference type="Pfam" id="PF01210"/>
    </source>
</evidence>
<dbReference type="STRING" id="1141098.A0A1Y2DLR4"/>
<evidence type="ECO:0000313" key="15">
    <source>
        <dbReference type="Proteomes" id="UP000193689"/>
    </source>
</evidence>
<dbReference type="PANTHER" id="PTHR11728">
    <property type="entry name" value="GLYCEROL-3-PHOSPHATE DEHYDROGENASE"/>
    <property type="match status" value="1"/>
</dbReference>
<keyword evidence="15" id="KW-1185">Reference proteome</keyword>
<proteinExistence type="inferred from homology"/>
<feature type="binding site" evidence="9">
    <location>
        <position position="353"/>
    </location>
    <ligand>
        <name>NAD(+)</name>
        <dbReference type="ChEBI" id="CHEBI:57540"/>
    </ligand>
</feature>
<dbReference type="GO" id="GO:0042803">
    <property type="term" value="F:protein homodimerization activity"/>
    <property type="evidence" value="ECO:0007669"/>
    <property type="project" value="InterPro"/>
</dbReference>
<dbReference type="AlphaFoldDB" id="A0A1Y2DLR4"/>
<name>A0A1Y2DLR4_9PEZI</name>
<dbReference type="Gene3D" id="1.10.1040.10">
    <property type="entry name" value="N-(1-d-carboxylethyl)-l-norvaline Dehydrogenase, domain 2"/>
    <property type="match status" value="1"/>
</dbReference>
<comment type="caution">
    <text evidence="14">The sequence shown here is derived from an EMBL/GenBank/DDBJ whole genome shotgun (WGS) entry which is preliminary data.</text>
</comment>
<evidence type="ECO:0000259" key="13">
    <source>
        <dbReference type="Pfam" id="PF07479"/>
    </source>
</evidence>
<dbReference type="SUPFAM" id="SSF51735">
    <property type="entry name" value="NAD(P)-binding Rossmann-fold domains"/>
    <property type="match status" value="1"/>
</dbReference>
<comment type="similarity">
    <text evidence="1 10">Belongs to the NAD-dependent glycerol-3-phosphate dehydrogenase family.</text>
</comment>
<evidence type="ECO:0000256" key="10">
    <source>
        <dbReference type="RuleBase" id="RU000437"/>
    </source>
</evidence>
<evidence type="ECO:0000256" key="11">
    <source>
        <dbReference type="RuleBase" id="RU361243"/>
    </source>
</evidence>
<feature type="binding site" evidence="8">
    <location>
        <begin position="324"/>
        <end position="325"/>
    </location>
    <ligand>
        <name>substrate</name>
    </ligand>
</feature>
<organism evidence="14 15">
    <name type="scientific">Pseudomassariella vexata</name>
    <dbReference type="NCBI Taxonomy" id="1141098"/>
    <lineage>
        <taxon>Eukaryota</taxon>
        <taxon>Fungi</taxon>
        <taxon>Dikarya</taxon>
        <taxon>Ascomycota</taxon>
        <taxon>Pezizomycotina</taxon>
        <taxon>Sordariomycetes</taxon>
        <taxon>Xylariomycetidae</taxon>
        <taxon>Amphisphaeriales</taxon>
        <taxon>Pseudomassariaceae</taxon>
        <taxon>Pseudomassariella</taxon>
    </lineage>
</organism>
<feature type="domain" description="Glycerol-3-phosphate dehydrogenase NAD-dependent C-terminal" evidence="13">
    <location>
        <begin position="247"/>
        <end position="392"/>
    </location>
</feature>
<feature type="binding site" evidence="8">
    <location>
        <position position="142"/>
    </location>
    <ligand>
        <name>substrate</name>
    </ligand>
</feature>
<sequence>MVQGSSEKRHKVTIIGSGNWGSTVAKIVAQNTKEHPELFHKDVQMWVYEEDVVIPESSPYYDPAIGTKPQKLTEIINAHHENVKYLPDIKLPDNVIANPSVQDAARDSSILVFNLPHQFFDKVCSQLKGNIVPWARGISCIKGVHVDKDITLFSEWIGEALGIYCGALSGANIATDIAQELQCQTTIAYEPPLVDLDNSSTEIQRDSRARAAKTQLVPAPPEYPPLDCNTFKNLFDRPYFRVTMVSDVAGVSLGGALKNIVAVGIGFAAGRDQRPGLHAELIRLGMVEMVNFCKEFFGETFQTDTLTLQSAGYADLYVSCHAGRNFKCAKMAVEQGCTVEEIEARVLNGQKLQGNSTAREVNTFLKARGVEHKYKFFKAVYDILEGKESDKDLYSLITAE</sequence>
<feature type="binding site" evidence="9">
    <location>
        <begin position="16"/>
        <end position="21"/>
    </location>
    <ligand>
        <name>NAD(+)</name>
        <dbReference type="ChEBI" id="CHEBI:57540"/>
    </ligand>
</feature>
<dbReference type="Gene3D" id="3.40.50.720">
    <property type="entry name" value="NAD(P)-binding Rossmann-like Domain"/>
    <property type="match status" value="1"/>
</dbReference>
<protein>
    <recommendedName>
        <fullName evidence="6 11">Glycerol-3-phosphate dehydrogenase [NAD(+)]</fullName>
        <ecNumber evidence="2 11">1.1.1.8</ecNumber>
    </recommendedName>
</protein>